<accession>A0A1S6K839</accession>
<dbReference type="AlphaFoldDB" id="A0A1S6K839"/>
<dbReference type="PANTHER" id="PTHR43775">
    <property type="entry name" value="FATTY ACID SYNTHASE"/>
    <property type="match status" value="1"/>
</dbReference>
<organism evidence="5">
    <name type="scientific">Gambierdiscus excentricus</name>
    <dbReference type="NCBI Taxonomy" id="986170"/>
    <lineage>
        <taxon>Eukaryota</taxon>
        <taxon>Sar</taxon>
        <taxon>Alveolata</taxon>
        <taxon>Dinophyceae</taxon>
        <taxon>Gonyaulacales</taxon>
        <taxon>Pyrocystaceae</taxon>
        <taxon>Gambierdiscus</taxon>
    </lineage>
</organism>
<feature type="domain" description="Ketosynthase family 3 (KS3)" evidence="4">
    <location>
        <begin position="320"/>
        <end position="751"/>
    </location>
</feature>
<dbReference type="InterPro" id="IPR050091">
    <property type="entry name" value="PKS_NRPS_Biosynth_Enz"/>
</dbReference>
<name>A0A1S6K839_9DINO</name>
<dbReference type="Pfam" id="PF02801">
    <property type="entry name" value="Ketoacyl-synt_C"/>
    <property type="match status" value="1"/>
</dbReference>
<dbReference type="GO" id="GO:0006633">
    <property type="term" value="P:fatty acid biosynthetic process"/>
    <property type="evidence" value="ECO:0007669"/>
    <property type="project" value="TreeGrafter"/>
</dbReference>
<keyword evidence="2" id="KW-0597">Phosphoprotein</keyword>
<dbReference type="EMBL" id="KX395808">
    <property type="protein sequence ID" value="AQS99226.1"/>
    <property type="molecule type" value="Transcribed_RNA"/>
</dbReference>
<protein>
    <submittedName>
        <fullName evidence="5">Type I polyketide synthase</fullName>
    </submittedName>
</protein>
<dbReference type="CDD" id="cd00833">
    <property type="entry name" value="PKS"/>
    <property type="match status" value="1"/>
</dbReference>
<dbReference type="Pfam" id="PF00109">
    <property type="entry name" value="ketoacyl-synt"/>
    <property type="match status" value="1"/>
</dbReference>
<evidence type="ECO:0000256" key="1">
    <source>
        <dbReference type="ARBA" id="ARBA00022450"/>
    </source>
</evidence>
<dbReference type="InterPro" id="IPR014030">
    <property type="entry name" value="Ketoacyl_synth_N"/>
</dbReference>
<dbReference type="NCBIfam" id="TIGR04556">
    <property type="entry name" value="PKS_assoc"/>
    <property type="match status" value="1"/>
</dbReference>
<dbReference type="PROSITE" id="PS52004">
    <property type="entry name" value="KS3_2"/>
    <property type="match status" value="1"/>
</dbReference>
<dbReference type="SMART" id="SM00825">
    <property type="entry name" value="PKS_KS"/>
    <property type="match status" value="1"/>
</dbReference>
<dbReference type="PANTHER" id="PTHR43775:SF37">
    <property type="entry name" value="SI:DKEY-61P9.11"/>
    <property type="match status" value="1"/>
</dbReference>
<reference evidence="5" key="1">
    <citation type="journal article" date="2017" name="J. Eukaryot. Microbiol.">
        <title>Role of Modular Polyketide Synthases in the Production of Polyether Ladder Compounds in Ciguatoxin-producing Gambierdiscus polynesiensis and G.excentricus (Dinophyceae).</title>
        <authorList>
            <person name="Kohli G.S."/>
            <person name="Campbell K."/>
            <person name="John U."/>
            <person name="Smith K.F."/>
            <person name="Fraga S."/>
            <person name="Rhodes L.L."/>
            <person name="Murray S.A."/>
        </authorList>
    </citation>
    <scope>NUCLEOTIDE SEQUENCE</scope>
    <source>
        <strain evidence="5">Contig_15583</strain>
    </source>
</reference>
<proteinExistence type="inferred from homology"/>
<dbReference type="InterPro" id="IPR016039">
    <property type="entry name" value="Thiolase-like"/>
</dbReference>
<keyword evidence="3" id="KW-0808">Transferase</keyword>
<dbReference type="InterPro" id="IPR014031">
    <property type="entry name" value="Ketoacyl_synth_C"/>
</dbReference>
<evidence type="ECO:0000256" key="3">
    <source>
        <dbReference type="RuleBase" id="RU003694"/>
    </source>
</evidence>
<sequence length="1050" mass="114441">MGSHPLRPMSDREWKFVAYDVDISATSGAREASTTAEAAVDALQQKGFCVLNAKSLIEALAEGGDLLKDAEHEVRQLEESGVFQKPPTQIINGLLGEEGSGAICELEEVEEGEEQDVPNLRKLDGVLTAVTSILRPVSEPLLGLSVGGRTAPLLHLAGERGEDEDEEEQDPKLPEAEADKWLSHFVNQRLMLLLFLGPGKGHLELQPFRHEDSPLFVVSTEPGTCVALRTDTLLQRFYSYDRSVVLTGWLAQTTHDAERADAGADESLLPPAAVELMKWISDRMKVLKEKEVMSSSGAVYGQDDIPREWQCAMNHTYVKGVTCAVRGMAAKLPGTWSPYNTWNAMSYGADMAAEVPMTRWKYEDNYNPDLESWKFYKSYTKHGIFIDGAELFDPKPFGLAVYEAKGMDPCQRHILETSYETLLDGGFSKKSLMRSLIGVYIGAASTEFQFAENCNEGVGTSCAGAITSNRISFCLGMQGPSFTCDAGGASSLGALSCAVNSVRFQTDLYKANHSALSGAVNLILAPQFYVLGCAAGFLSANGRSQSFDVSAAGYVRGEGIAALVVTPFAEVVDGVPVRDGSRPFHGNIPAISVSHCGQTASLTAPGGPQETALINEAVRQASLSPLDVDMVEVWGEAGILSDAVAVKAVENALRKDDETNTVLGLSSVQSGFGFMHESVGMAQLYKIIFSGKCSTQAPGIHLCELNPHIDAWEGEPLNFHTECVHYRHVSAFCGVASRSSSGTMGHAVAWGEMDYQRYTPRKQAKRDMIAFWPGGGGDLPEGAEPKRNYWIIGSWSGSEWETAEIMKMESDGVYGYTVTLGVNLFENFQIWLDWDSERVLHPGMANGPKNMPVKGPDALADCEDMAWVIDSRERVVELIPALASGQAEAALTDGGEGAVEPLPPAGLPGDQYRVRLHVAGKWRTVDWTLVERGVSWKEVKDSSKYYVAGSWNGWRFTPLICDSPDSGVYHAEVEVGSYASEFMIVCNRDWRQSFFPAGNDSNEVEGPDLNPDFVSWPLHGKPGDVVRIEFQRSWKDGVESRSISWKSADT</sequence>
<keyword evidence="1" id="KW-0596">Phosphopantetheine</keyword>
<dbReference type="SUPFAM" id="SSF53901">
    <property type="entry name" value="Thiolase-like"/>
    <property type="match status" value="2"/>
</dbReference>
<dbReference type="GO" id="GO:0004312">
    <property type="term" value="F:fatty acid synthase activity"/>
    <property type="evidence" value="ECO:0007669"/>
    <property type="project" value="TreeGrafter"/>
</dbReference>
<dbReference type="InterPro" id="IPR020841">
    <property type="entry name" value="PKS_Beta-ketoAc_synthase_dom"/>
</dbReference>
<dbReference type="Gene3D" id="3.40.47.10">
    <property type="match status" value="1"/>
</dbReference>
<comment type="similarity">
    <text evidence="3">Belongs to the thiolase-like superfamily. Beta-ketoacyl-ACP synthases family.</text>
</comment>
<evidence type="ECO:0000313" key="5">
    <source>
        <dbReference type="EMBL" id="AQS99226.1"/>
    </source>
</evidence>
<evidence type="ECO:0000259" key="4">
    <source>
        <dbReference type="PROSITE" id="PS52004"/>
    </source>
</evidence>
<evidence type="ECO:0000256" key="2">
    <source>
        <dbReference type="ARBA" id="ARBA00022553"/>
    </source>
</evidence>
<dbReference type="InterPro" id="IPR030834">
    <property type="entry name" value="PKS_assoc_dom"/>
</dbReference>